<name>A0A919Y981_9BACL</name>
<sequence length="140" mass="16685">MKYEEFDKLITEMSGENASDDYWYDVGVNDAMILLEKFSEIDWELLGKNIMDKSLEWQKRVVYCFEEENDAREINIILSLIETTDKELFEMCIDSLRFLINDNNKECIINNNELMKKLRKMASIDNMSGRICREFLNKLQ</sequence>
<gene>
    <name evidence="1" type="ORF">J34TS1_20960</name>
</gene>
<proteinExistence type="predicted"/>
<dbReference type="RefSeq" id="WP_212978201.1">
    <property type="nucleotide sequence ID" value="NZ_AP025343.1"/>
</dbReference>
<dbReference type="Proteomes" id="UP000682811">
    <property type="component" value="Unassembled WGS sequence"/>
</dbReference>
<dbReference type="AlphaFoldDB" id="A0A919Y981"/>
<protein>
    <submittedName>
        <fullName evidence="1">Uncharacterized protein</fullName>
    </submittedName>
</protein>
<organism evidence="1 2">
    <name type="scientific">Paenibacillus azoreducens</name>
    <dbReference type="NCBI Taxonomy" id="116718"/>
    <lineage>
        <taxon>Bacteria</taxon>
        <taxon>Bacillati</taxon>
        <taxon>Bacillota</taxon>
        <taxon>Bacilli</taxon>
        <taxon>Bacillales</taxon>
        <taxon>Paenibacillaceae</taxon>
        <taxon>Paenibacillus</taxon>
    </lineage>
</organism>
<keyword evidence="2" id="KW-1185">Reference proteome</keyword>
<dbReference type="EMBL" id="BORT01000007">
    <property type="protein sequence ID" value="GIO47331.1"/>
    <property type="molecule type" value="Genomic_DNA"/>
</dbReference>
<reference evidence="1 2" key="1">
    <citation type="submission" date="2021-03" db="EMBL/GenBank/DDBJ databases">
        <title>Antimicrobial resistance genes in bacteria isolated from Japanese honey, and their potential for conferring macrolide and lincosamide resistance in the American foulbrood pathogen Paenibacillus larvae.</title>
        <authorList>
            <person name="Okamoto M."/>
            <person name="Kumagai M."/>
            <person name="Kanamori H."/>
            <person name="Takamatsu D."/>
        </authorList>
    </citation>
    <scope>NUCLEOTIDE SEQUENCE [LARGE SCALE GENOMIC DNA]</scope>
    <source>
        <strain evidence="1 2">J34TS1</strain>
    </source>
</reference>
<evidence type="ECO:0000313" key="1">
    <source>
        <dbReference type="EMBL" id="GIO47331.1"/>
    </source>
</evidence>
<evidence type="ECO:0000313" key="2">
    <source>
        <dbReference type="Proteomes" id="UP000682811"/>
    </source>
</evidence>
<comment type="caution">
    <text evidence="1">The sequence shown here is derived from an EMBL/GenBank/DDBJ whole genome shotgun (WGS) entry which is preliminary data.</text>
</comment>
<accession>A0A919Y981</accession>